<dbReference type="UniPathway" id="UPA00164"/>
<evidence type="ECO:0000313" key="13">
    <source>
        <dbReference type="EMBL" id="AKL96826.1"/>
    </source>
</evidence>
<dbReference type="KEGG" id="cace:CACET_c33830"/>
<dbReference type="PANTHER" id="PTHR43651">
    <property type="entry name" value="1,4-ALPHA-GLUCAN-BRANCHING ENZYME"/>
    <property type="match status" value="1"/>
</dbReference>
<dbReference type="NCBIfam" id="NF008967">
    <property type="entry name" value="PRK12313.1"/>
    <property type="match status" value="1"/>
</dbReference>
<dbReference type="InterPro" id="IPR006407">
    <property type="entry name" value="GlgB"/>
</dbReference>
<evidence type="ECO:0000256" key="2">
    <source>
        <dbReference type="ARBA" id="ARBA00002953"/>
    </source>
</evidence>
<organism evidence="13 14">
    <name type="scientific">Clostridium aceticum</name>
    <dbReference type="NCBI Taxonomy" id="84022"/>
    <lineage>
        <taxon>Bacteria</taxon>
        <taxon>Bacillati</taxon>
        <taxon>Bacillota</taxon>
        <taxon>Clostridia</taxon>
        <taxon>Eubacteriales</taxon>
        <taxon>Clostridiaceae</taxon>
        <taxon>Clostridium</taxon>
    </lineage>
</organism>
<dbReference type="NCBIfam" id="TIGR01515">
    <property type="entry name" value="branching_enzym"/>
    <property type="match status" value="1"/>
</dbReference>
<dbReference type="Gene3D" id="2.60.40.10">
    <property type="entry name" value="Immunoglobulins"/>
    <property type="match status" value="1"/>
</dbReference>
<dbReference type="STRING" id="84022.CACET_c33830"/>
<evidence type="ECO:0000259" key="12">
    <source>
        <dbReference type="SMART" id="SM00642"/>
    </source>
</evidence>
<dbReference type="InterPro" id="IPR004193">
    <property type="entry name" value="Glyco_hydro_13_N"/>
</dbReference>
<dbReference type="RefSeq" id="WP_044824250.1">
    <property type="nucleotide sequence ID" value="NZ_CP009687.1"/>
</dbReference>
<dbReference type="OrthoDB" id="9800174at2"/>
<comment type="catalytic activity">
    <reaction evidence="1 10">
        <text>Transfers a segment of a (1-&gt;4)-alpha-D-glucan chain to a primary hydroxy group in a similar glucan chain.</text>
        <dbReference type="EC" id="2.4.1.18"/>
    </reaction>
</comment>
<dbReference type="Proteomes" id="UP000035704">
    <property type="component" value="Chromosome"/>
</dbReference>
<dbReference type="Gene3D" id="2.60.40.1180">
    <property type="entry name" value="Golgi alpha-mannosidase II"/>
    <property type="match status" value="1"/>
</dbReference>
<dbReference type="CDD" id="cd02855">
    <property type="entry name" value="E_set_GBE_prok_N"/>
    <property type="match status" value="1"/>
</dbReference>
<dbReference type="EC" id="2.4.1.18" evidence="10"/>
<dbReference type="AlphaFoldDB" id="A0A0G3WDQ7"/>
<name>A0A0G3WDQ7_9CLOT</name>
<dbReference type="GO" id="GO:0004553">
    <property type="term" value="F:hydrolase activity, hydrolyzing O-glycosyl compounds"/>
    <property type="evidence" value="ECO:0007669"/>
    <property type="project" value="InterPro"/>
</dbReference>
<dbReference type="PATRIC" id="fig|84022.6.peg.3461"/>
<dbReference type="FunFam" id="2.60.40.10:FF:000169">
    <property type="entry name" value="1,4-alpha-glucan branching enzyme GlgB"/>
    <property type="match status" value="1"/>
</dbReference>
<evidence type="ECO:0000256" key="10">
    <source>
        <dbReference type="HAMAP-Rule" id="MF_00685"/>
    </source>
</evidence>
<dbReference type="InterPro" id="IPR044143">
    <property type="entry name" value="GlgB_N_E_set_prok"/>
</dbReference>
<evidence type="ECO:0000256" key="11">
    <source>
        <dbReference type="PIRSR" id="PIRSR000463-1"/>
    </source>
</evidence>
<evidence type="ECO:0000256" key="3">
    <source>
        <dbReference type="ARBA" id="ARBA00004964"/>
    </source>
</evidence>
<feature type="active site" description="Nucleophile" evidence="10 11">
    <location>
        <position position="309"/>
    </location>
</feature>
<evidence type="ECO:0000256" key="5">
    <source>
        <dbReference type="ARBA" id="ARBA00022600"/>
    </source>
</evidence>
<dbReference type="GO" id="GO:0005829">
    <property type="term" value="C:cytosol"/>
    <property type="evidence" value="ECO:0007669"/>
    <property type="project" value="TreeGrafter"/>
</dbReference>
<dbReference type="HAMAP" id="MF_00685">
    <property type="entry name" value="GlgB"/>
    <property type="match status" value="1"/>
</dbReference>
<comment type="function">
    <text evidence="2 10">Catalyzes the formation of the alpha-1,6-glucosidic linkages in glycogen by scission of a 1,4-alpha-linked oligosaccharide from growing alpha-1,4-glucan chains and the subsequent attachment of the oligosaccharide to the alpha-1,6 position.</text>
</comment>
<reference evidence="13 14" key="1">
    <citation type="submission" date="2014-10" db="EMBL/GenBank/DDBJ databases">
        <title>Genome sequence of Clostridium aceticum DSM 1496.</title>
        <authorList>
            <person name="Poehlein A."/>
            <person name="Schiel-Bengelsdorf B."/>
            <person name="Gottschalk G."/>
            <person name="Duerre P."/>
            <person name="Daniel R."/>
        </authorList>
    </citation>
    <scope>NUCLEOTIDE SEQUENCE [LARGE SCALE GENOMIC DNA]</scope>
    <source>
        <strain evidence="13 14">DSM 1496</strain>
    </source>
</reference>
<dbReference type="PANTHER" id="PTHR43651:SF3">
    <property type="entry name" value="1,4-ALPHA-GLUCAN-BRANCHING ENZYME"/>
    <property type="match status" value="1"/>
</dbReference>
<keyword evidence="7 10" id="KW-0808">Transferase</keyword>
<dbReference type="InterPro" id="IPR013783">
    <property type="entry name" value="Ig-like_fold"/>
</dbReference>
<keyword evidence="14" id="KW-1185">Reference proteome</keyword>
<feature type="domain" description="Glycosyl hydrolase family 13 catalytic" evidence="12">
    <location>
        <begin position="152"/>
        <end position="512"/>
    </location>
</feature>
<dbReference type="Pfam" id="PF02922">
    <property type="entry name" value="CBM_48"/>
    <property type="match status" value="1"/>
</dbReference>
<evidence type="ECO:0000256" key="1">
    <source>
        <dbReference type="ARBA" id="ARBA00000826"/>
    </source>
</evidence>
<dbReference type="GO" id="GO:0005978">
    <property type="term" value="P:glycogen biosynthetic process"/>
    <property type="evidence" value="ECO:0007669"/>
    <property type="project" value="UniProtKB-UniRule"/>
</dbReference>
<dbReference type="SUPFAM" id="SSF81296">
    <property type="entry name" value="E set domains"/>
    <property type="match status" value="1"/>
</dbReference>
<dbReference type="Pfam" id="PF00128">
    <property type="entry name" value="Alpha-amylase"/>
    <property type="match status" value="1"/>
</dbReference>
<proteinExistence type="inferred from homology"/>
<gene>
    <name evidence="10 13" type="primary">glgB</name>
    <name evidence="13" type="ORF">CACET_c33830</name>
</gene>
<sequence>MKKYSKEDRDIYLFHEGTYFQSYQMMGAHLTEEESKKGVRFTVWGPNAKEIKVVGDFNQWQGKNHSMERSKDSSLWTIFVEGLKKGDLYKYQIHTDDGERLLKSDPYGFYGEVRPNTASVVYPLEGYKWQDEVWQRNKCKKNNLQGPMVIYEIHLGSWKRKENGDFYSYREIADELADYVCEMGYTHVELMPIMEHPFDGSWGYQVVGYYAVTSRYGTPHDFMYFVDKLHQKGIGVILDWVPGHFCKDQHGLMAFDGKHAYEYEDFIKANNKDWGTLNFDLGRLEVHSFLISNALFWLDVYHIDGLRVDAVANMLYLDYGKNSGEWRPNQYGGRENLEAIEFIKKLNKTVFQYFPNALMMAEESTQWPLVTAPTYIGGLGFNYKWNMGWMNDTLRYMEMDPIHRKWHHHALTFSMVYAFSENFLLPLSHDEVVHGKKSLLNKMPGDYWQKFANLRSYYGYMMGHPGKKLMFMGTEFGQFIEWDFNKSLDWVLLNYDMHNKLKYYVKDLLKFYRKEKNLWQQDHTTEGFQWIDPHDYSQSVITFMRKEEKSFTIVLCNFTPIPRHKYRIGVPVRGIYKEVFNSDLEIYGGTGMTNRQELAADNIKWHQQQYSLEVEVPPLATLFIKLVSEDSVSLWEDTVEKSL</sequence>
<comment type="similarity">
    <text evidence="4 10">Belongs to the glycosyl hydrolase 13 family. GlgB subfamily.</text>
</comment>
<evidence type="ECO:0000256" key="7">
    <source>
        <dbReference type="ARBA" id="ARBA00022679"/>
    </source>
</evidence>
<feature type="active site" description="Proton donor" evidence="10 11">
    <location>
        <position position="362"/>
    </location>
</feature>
<dbReference type="InterPro" id="IPR006048">
    <property type="entry name" value="A-amylase/branching_C"/>
</dbReference>
<dbReference type="EMBL" id="CP009687">
    <property type="protein sequence ID" value="AKL96826.1"/>
    <property type="molecule type" value="Genomic_DNA"/>
</dbReference>
<dbReference type="InterPro" id="IPR014756">
    <property type="entry name" value="Ig_E-set"/>
</dbReference>
<evidence type="ECO:0000256" key="9">
    <source>
        <dbReference type="ARBA" id="ARBA00023277"/>
    </source>
</evidence>
<dbReference type="SUPFAM" id="SSF51445">
    <property type="entry name" value="(Trans)glycosidases"/>
    <property type="match status" value="1"/>
</dbReference>
<evidence type="ECO:0000256" key="4">
    <source>
        <dbReference type="ARBA" id="ARBA00009000"/>
    </source>
</evidence>
<dbReference type="InterPro" id="IPR017853">
    <property type="entry name" value="GH"/>
</dbReference>
<dbReference type="InterPro" id="IPR037439">
    <property type="entry name" value="Branching_enzy"/>
</dbReference>
<dbReference type="InterPro" id="IPR013780">
    <property type="entry name" value="Glyco_hydro_b"/>
</dbReference>
<accession>A0A0G3WDQ7</accession>
<evidence type="ECO:0000256" key="6">
    <source>
        <dbReference type="ARBA" id="ARBA00022676"/>
    </source>
</evidence>
<dbReference type="InterPro" id="IPR006047">
    <property type="entry name" value="GH13_cat_dom"/>
</dbReference>
<dbReference type="SUPFAM" id="SSF51011">
    <property type="entry name" value="Glycosyl hydrolase domain"/>
    <property type="match status" value="1"/>
</dbReference>
<dbReference type="PIRSF" id="PIRSF000463">
    <property type="entry name" value="GlgB"/>
    <property type="match status" value="1"/>
</dbReference>
<dbReference type="CDD" id="cd11322">
    <property type="entry name" value="AmyAc_Glg_BE"/>
    <property type="match status" value="1"/>
</dbReference>
<dbReference type="FunFam" id="2.60.40.1180:FF:000002">
    <property type="entry name" value="1,4-alpha-glucan branching enzyme GlgB"/>
    <property type="match status" value="1"/>
</dbReference>
<comment type="pathway">
    <text evidence="3 10">Glycan biosynthesis; glycogen biosynthesis.</text>
</comment>
<evidence type="ECO:0000313" key="14">
    <source>
        <dbReference type="Proteomes" id="UP000035704"/>
    </source>
</evidence>
<dbReference type="GO" id="GO:0003844">
    <property type="term" value="F:1,4-alpha-glucan branching enzyme activity"/>
    <property type="evidence" value="ECO:0007669"/>
    <property type="project" value="UniProtKB-UniRule"/>
</dbReference>
<dbReference type="Gene3D" id="3.20.20.80">
    <property type="entry name" value="Glycosidases"/>
    <property type="match status" value="1"/>
</dbReference>
<dbReference type="GO" id="GO:0043169">
    <property type="term" value="F:cation binding"/>
    <property type="evidence" value="ECO:0007669"/>
    <property type="project" value="InterPro"/>
</dbReference>
<comment type="subunit">
    <text evidence="10">Monomer.</text>
</comment>
<dbReference type="NCBIfam" id="NF003811">
    <property type="entry name" value="PRK05402.1"/>
    <property type="match status" value="1"/>
</dbReference>
<keyword evidence="9 10" id="KW-0119">Carbohydrate metabolism</keyword>
<keyword evidence="6 10" id="KW-0328">Glycosyltransferase</keyword>
<dbReference type="FunFam" id="3.20.20.80:FF:000003">
    <property type="entry name" value="1,4-alpha-glucan branching enzyme GlgB"/>
    <property type="match status" value="1"/>
</dbReference>
<protein>
    <recommendedName>
        <fullName evidence="10">1,4-alpha-glucan branching enzyme GlgB</fullName>
        <ecNumber evidence="10">2.4.1.18</ecNumber>
    </recommendedName>
    <alternativeName>
        <fullName evidence="10">1,4-alpha-D-glucan:1,4-alpha-D-glucan 6-glucosyl-transferase</fullName>
    </alternativeName>
    <alternativeName>
        <fullName evidence="10">Alpha-(1-&gt;4)-glucan branching enzyme</fullName>
    </alternativeName>
    <alternativeName>
        <fullName evidence="10">Glycogen branching enzyme</fullName>
        <shortName evidence="10">BE</shortName>
    </alternativeName>
</protein>
<keyword evidence="8 10" id="KW-0320">Glycogen biosynthesis</keyword>
<evidence type="ECO:0000256" key="8">
    <source>
        <dbReference type="ARBA" id="ARBA00023056"/>
    </source>
</evidence>
<dbReference type="SMART" id="SM00642">
    <property type="entry name" value="Aamy"/>
    <property type="match status" value="1"/>
</dbReference>
<keyword evidence="5 10" id="KW-0321">Glycogen metabolism</keyword>
<dbReference type="Pfam" id="PF02806">
    <property type="entry name" value="Alpha-amylase_C"/>
    <property type="match status" value="1"/>
</dbReference>